<protein>
    <submittedName>
        <fullName evidence="2">RusA family crossover junction endodeoxyribonuclease</fullName>
    </submittedName>
</protein>
<dbReference type="EMBL" id="JACLYU010000010">
    <property type="protein sequence ID" value="MBM6699893.1"/>
    <property type="molecule type" value="Genomic_DNA"/>
</dbReference>
<proteinExistence type="predicted"/>
<dbReference type="Gene3D" id="3.30.1330.70">
    <property type="entry name" value="Holliday junction resolvase RusA"/>
    <property type="match status" value="1"/>
</dbReference>
<reference evidence="2" key="2">
    <citation type="journal article" date="2021" name="Sci. Rep.">
        <title>The distribution of antibiotic resistance genes in chicken gut microbiota commensals.</title>
        <authorList>
            <person name="Juricova H."/>
            <person name="Matiasovicova J."/>
            <person name="Kubasova T."/>
            <person name="Cejkova D."/>
            <person name="Rychlik I."/>
        </authorList>
    </citation>
    <scope>NUCLEOTIDE SEQUENCE</scope>
    <source>
        <strain evidence="2">An836</strain>
    </source>
</reference>
<gene>
    <name evidence="2" type="ORF">H7U32_06145</name>
</gene>
<dbReference type="SUPFAM" id="SSF103084">
    <property type="entry name" value="Holliday junction resolvase RusA"/>
    <property type="match status" value="1"/>
</dbReference>
<dbReference type="InterPro" id="IPR008822">
    <property type="entry name" value="Endonuclease_RusA-like"/>
</dbReference>
<feature type="compositionally biased region" description="Basic and acidic residues" evidence="1">
    <location>
        <begin position="87"/>
        <end position="96"/>
    </location>
</feature>
<dbReference type="InterPro" id="IPR036614">
    <property type="entry name" value="RusA-like_sf"/>
</dbReference>
<dbReference type="GO" id="GO:0006281">
    <property type="term" value="P:DNA repair"/>
    <property type="evidence" value="ECO:0007669"/>
    <property type="project" value="InterPro"/>
</dbReference>
<feature type="region of interest" description="Disordered" evidence="1">
    <location>
        <begin position="87"/>
        <end position="112"/>
    </location>
</feature>
<dbReference type="Pfam" id="PF05866">
    <property type="entry name" value="RusA"/>
    <property type="match status" value="1"/>
</dbReference>
<feature type="region of interest" description="Disordered" evidence="1">
    <location>
        <begin position="130"/>
        <end position="152"/>
    </location>
</feature>
<accession>A0A938WZH5</accession>
<evidence type="ECO:0000313" key="3">
    <source>
        <dbReference type="Proteomes" id="UP000718821"/>
    </source>
</evidence>
<feature type="compositionally biased region" description="Polar residues" evidence="1">
    <location>
        <begin position="139"/>
        <end position="152"/>
    </location>
</feature>
<organism evidence="2 3">
    <name type="scientific">Bifidobacterium pullorum subsp. saeculare</name>
    <dbReference type="NCBI Taxonomy" id="78257"/>
    <lineage>
        <taxon>Bacteria</taxon>
        <taxon>Bacillati</taxon>
        <taxon>Actinomycetota</taxon>
        <taxon>Actinomycetes</taxon>
        <taxon>Bifidobacteriales</taxon>
        <taxon>Bifidobacteriaceae</taxon>
        <taxon>Bifidobacterium</taxon>
    </lineage>
</organism>
<keyword evidence="3" id="KW-1185">Reference proteome</keyword>
<name>A0A938WZH5_9BIFI</name>
<evidence type="ECO:0000313" key="2">
    <source>
        <dbReference type="EMBL" id="MBM6699893.1"/>
    </source>
</evidence>
<feature type="region of interest" description="Disordered" evidence="1">
    <location>
        <begin position="1"/>
        <end position="20"/>
    </location>
</feature>
<comment type="caution">
    <text evidence="2">The sequence shown here is derived from an EMBL/GenBank/DDBJ whole genome shotgun (WGS) entry which is preliminary data.</text>
</comment>
<reference evidence="2" key="1">
    <citation type="submission" date="2020-08" db="EMBL/GenBank/DDBJ databases">
        <authorList>
            <person name="Cejkova D."/>
            <person name="Kubasova T."/>
            <person name="Jahodarova E."/>
            <person name="Rychlik I."/>
        </authorList>
    </citation>
    <scope>NUCLEOTIDE SEQUENCE</scope>
    <source>
        <strain evidence="2">An836</strain>
    </source>
</reference>
<evidence type="ECO:0000256" key="1">
    <source>
        <dbReference type="SAM" id="MobiDB-lite"/>
    </source>
</evidence>
<sequence>MAKGRPRVYNGHGVTPKRTRNAENRIYAEFRLKYPDAEPLQGLVRVDLEFWKPKRGKPDGDNLYKLVTDALNGVAYGDDKQIKEHEVLQREPDPIVKGRRPGTWRKRKTGDPLTWHGVEYEPHTYIRITPLPEWDPRKSTPTSTSTQLKEES</sequence>
<feature type="compositionally biased region" description="Basic residues" evidence="1">
    <location>
        <begin position="97"/>
        <end position="108"/>
    </location>
</feature>
<dbReference type="GO" id="GO:0000287">
    <property type="term" value="F:magnesium ion binding"/>
    <property type="evidence" value="ECO:0007669"/>
    <property type="project" value="InterPro"/>
</dbReference>
<dbReference type="GO" id="GO:0006310">
    <property type="term" value="P:DNA recombination"/>
    <property type="evidence" value="ECO:0007669"/>
    <property type="project" value="InterPro"/>
</dbReference>
<dbReference type="AlphaFoldDB" id="A0A938WZH5"/>
<dbReference type="Proteomes" id="UP000718821">
    <property type="component" value="Unassembled WGS sequence"/>
</dbReference>